<feature type="transmembrane region" description="Helical" evidence="8">
    <location>
        <begin position="102"/>
        <end position="119"/>
    </location>
</feature>
<accession>A0ABU0ZPQ0</accession>
<feature type="transmembrane region" description="Helical" evidence="8">
    <location>
        <begin position="149"/>
        <end position="165"/>
    </location>
</feature>
<evidence type="ECO:0000256" key="5">
    <source>
        <dbReference type="ARBA" id="ARBA00022692"/>
    </source>
</evidence>
<evidence type="ECO:0000256" key="6">
    <source>
        <dbReference type="ARBA" id="ARBA00022989"/>
    </source>
</evidence>
<feature type="transmembrane region" description="Helical" evidence="8">
    <location>
        <begin position="71"/>
        <end position="90"/>
    </location>
</feature>
<dbReference type="PANTHER" id="PTHR22911">
    <property type="entry name" value="ACYL-MALONYL CONDENSING ENZYME-RELATED"/>
    <property type="match status" value="1"/>
</dbReference>
<dbReference type="InterPro" id="IPR037185">
    <property type="entry name" value="EmrE-like"/>
</dbReference>
<evidence type="ECO:0000256" key="7">
    <source>
        <dbReference type="ARBA" id="ARBA00023136"/>
    </source>
</evidence>
<proteinExistence type="inferred from homology"/>
<organism evidence="10 11">
    <name type="scientific">Phytohabitans maris</name>
    <dbReference type="NCBI Taxonomy" id="3071409"/>
    <lineage>
        <taxon>Bacteria</taxon>
        <taxon>Bacillati</taxon>
        <taxon>Actinomycetota</taxon>
        <taxon>Actinomycetes</taxon>
        <taxon>Micromonosporales</taxon>
        <taxon>Micromonosporaceae</taxon>
    </lineage>
</organism>
<dbReference type="SUPFAM" id="SSF103481">
    <property type="entry name" value="Multidrug resistance efflux transporter EmrE"/>
    <property type="match status" value="2"/>
</dbReference>
<keyword evidence="6 8" id="KW-1133">Transmembrane helix</keyword>
<evidence type="ECO:0000256" key="4">
    <source>
        <dbReference type="ARBA" id="ARBA00022475"/>
    </source>
</evidence>
<protein>
    <submittedName>
        <fullName evidence="10">EamA family transporter RarD</fullName>
    </submittedName>
</protein>
<keyword evidence="7 8" id="KW-0472">Membrane</keyword>
<name>A0ABU0ZPQ0_9ACTN</name>
<evidence type="ECO:0000313" key="11">
    <source>
        <dbReference type="Proteomes" id="UP001230908"/>
    </source>
</evidence>
<dbReference type="EMBL" id="JAVHUY010000030">
    <property type="protein sequence ID" value="MDQ7908387.1"/>
    <property type="molecule type" value="Genomic_DNA"/>
</dbReference>
<evidence type="ECO:0000259" key="9">
    <source>
        <dbReference type="Pfam" id="PF00892"/>
    </source>
</evidence>
<feature type="transmembrane region" description="Helical" evidence="8">
    <location>
        <begin position="241"/>
        <end position="259"/>
    </location>
</feature>
<dbReference type="InterPro" id="IPR004626">
    <property type="entry name" value="RarD"/>
</dbReference>
<evidence type="ECO:0000256" key="1">
    <source>
        <dbReference type="ARBA" id="ARBA00004651"/>
    </source>
</evidence>
<comment type="similarity">
    <text evidence="2">Belongs to the EamA transporter family.</text>
</comment>
<keyword evidence="4" id="KW-1003">Cell membrane</keyword>
<dbReference type="Proteomes" id="UP001230908">
    <property type="component" value="Unassembled WGS sequence"/>
</dbReference>
<keyword evidence="3" id="KW-0813">Transport</keyword>
<dbReference type="RefSeq" id="WP_308715653.1">
    <property type="nucleotide sequence ID" value="NZ_JAVHUY010000030.1"/>
</dbReference>
<evidence type="ECO:0000256" key="2">
    <source>
        <dbReference type="ARBA" id="ARBA00007362"/>
    </source>
</evidence>
<keyword evidence="11" id="KW-1185">Reference proteome</keyword>
<gene>
    <name evidence="10" type="primary">rarD</name>
    <name evidence="10" type="ORF">RB614_28055</name>
</gene>
<reference evidence="10 11" key="1">
    <citation type="submission" date="2023-08" db="EMBL/GenBank/DDBJ databases">
        <title>Phytohabitans sansha sp. nov., isolated from marine sediment.</title>
        <authorList>
            <person name="Zhao Y."/>
            <person name="Yi K."/>
        </authorList>
    </citation>
    <scope>NUCLEOTIDE SEQUENCE [LARGE SCALE GENOMIC DNA]</scope>
    <source>
        <strain evidence="10 11">ZYX-F-186</strain>
    </source>
</reference>
<evidence type="ECO:0000256" key="8">
    <source>
        <dbReference type="SAM" id="Phobius"/>
    </source>
</evidence>
<dbReference type="Pfam" id="PF00892">
    <property type="entry name" value="EamA"/>
    <property type="match status" value="1"/>
</dbReference>
<dbReference type="PANTHER" id="PTHR22911:SF137">
    <property type="entry name" value="SOLUTE CARRIER FAMILY 35 MEMBER G2-RELATED"/>
    <property type="match status" value="1"/>
</dbReference>
<feature type="domain" description="EamA" evidence="9">
    <location>
        <begin position="6"/>
        <end position="142"/>
    </location>
</feature>
<comment type="subcellular location">
    <subcellularLocation>
        <location evidence="1">Cell membrane</location>
        <topology evidence="1">Multi-pass membrane protein</topology>
    </subcellularLocation>
</comment>
<feature type="transmembrane region" description="Helical" evidence="8">
    <location>
        <begin position="265"/>
        <end position="285"/>
    </location>
</feature>
<keyword evidence="5 8" id="KW-0812">Transmembrane</keyword>
<dbReference type="NCBIfam" id="TIGR00688">
    <property type="entry name" value="rarD"/>
    <property type="match status" value="1"/>
</dbReference>
<feature type="transmembrane region" description="Helical" evidence="8">
    <location>
        <begin position="126"/>
        <end position="143"/>
    </location>
</feature>
<evidence type="ECO:0000256" key="3">
    <source>
        <dbReference type="ARBA" id="ARBA00022448"/>
    </source>
</evidence>
<feature type="transmembrane region" description="Helical" evidence="8">
    <location>
        <begin position="41"/>
        <end position="59"/>
    </location>
</feature>
<comment type="caution">
    <text evidence="10">The sequence shown here is derived from an EMBL/GenBank/DDBJ whole genome shotgun (WGS) entry which is preliminary data.</text>
</comment>
<sequence>MSELRRGYLFGIGAYTLWGFFPLYIRVLLPAGAVEILAHRVVWSVAFVALLLTLVRRWRFLRELARRPGRLAGICLASALIAVNWGMYIYGINSEHVVETALGYFIGPLVMVLLGVVALRERLNPAQWTAVGIGTLAVAVLTIDYGRLPFIALTLAASFGGYSLVKKRLALPAAEGLLVESAALALPALAYLAWLTARGDSTFGQGAGHTALLIVAGAATATPLLLFAGAANRVPMTGIGILQYIAPILQLGCGVLIFHEPMPPARLAGFALVWLALVVFTVDGLRTARRRTPEREPALAG</sequence>
<dbReference type="InterPro" id="IPR000620">
    <property type="entry name" value="EamA_dom"/>
</dbReference>
<evidence type="ECO:0000313" key="10">
    <source>
        <dbReference type="EMBL" id="MDQ7908387.1"/>
    </source>
</evidence>
<feature type="transmembrane region" description="Helical" evidence="8">
    <location>
        <begin position="209"/>
        <end position="229"/>
    </location>
</feature>
<feature type="transmembrane region" description="Helical" evidence="8">
    <location>
        <begin position="177"/>
        <end position="197"/>
    </location>
</feature>
<feature type="transmembrane region" description="Helical" evidence="8">
    <location>
        <begin position="7"/>
        <end position="29"/>
    </location>
</feature>